<reference evidence="10 11" key="1">
    <citation type="journal article" date="2016" name="Proc. Natl. Acad. Sci. U.S.A.">
        <title>Comparative genomics of biotechnologically important yeasts.</title>
        <authorList>
            <person name="Riley R."/>
            <person name="Haridas S."/>
            <person name="Wolfe K.H."/>
            <person name="Lopes M.R."/>
            <person name="Hittinger C.T."/>
            <person name="Goeker M."/>
            <person name="Salamov A.A."/>
            <person name="Wisecaver J.H."/>
            <person name="Long T.M."/>
            <person name="Calvey C.H."/>
            <person name="Aerts A.L."/>
            <person name="Barry K.W."/>
            <person name="Choi C."/>
            <person name="Clum A."/>
            <person name="Coughlan A.Y."/>
            <person name="Deshpande S."/>
            <person name="Douglass A.P."/>
            <person name="Hanson S.J."/>
            <person name="Klenk H.-P."/>
            <person name="LaButti K.M."/>
            <person name="Lapidus A."/>
            <person name="Lindquist E.A."/>
            <person name="Lipzen A.M."/>
            <person name="Meier-Kolthoff J.P."/>
            <person name="Ohm R.A."/>
            <person name="Otillar R.P."/>
            <person name="Pangilinan J.L."/>
            <person name="Peng Y."/>
            <person name="Rokas A."/>
            <person name="Rosa C.A."/>
            <person name="Scheuner C."/>
            <person name="Sibirny A.A."/>
            <person name="Slot J.C."/>
            <person name="Stielow J.B."/>
            <person name="Sun H."/>
            <person name="Kurtzman C.P."/>
            <person name="Blackwell M."/>
            <person name="Grigoriev I.V."/>
            <person name="Jeffries T.W."/>
        </authorList>
    </citation>
    <scope>NUCLEOTIDE SEQUENCE [LARGE SCALE GENOMIC DNA]</scope>
    <source>
        <strain evidence="10 11">DSM 6958</strain>
    </source>
</reference>
<protein>
    <recommendedName>
        <fullName evidence="7">Importin-95</fullName>
    </recommendedName>
    <alternativeName>
        <fullName evidence="8">Karyopherin-95</fullName>
    </alternativeName>
</protein>
<evidence type="ECO:0000256" key="1">
    <source>
        <dbReference type="ARBA" id="ARBA00004496"/>
    </source>
</evidence>
<evidence type="ECO:0000256" key="4">
    <source>
        <dbReference type="ARBA" id="ARBA00022490"/>
    </source>
</evidence>
<dbReference type="GO" id="GO:0005737">
    <property type="term" value="C:cytoplasm"/>
    <property type="evidence" value="ECO:0007669"/>
    <property type="project" value="UniProtKB-SubCell"/>
</dbReference>
<dbReference type="Gene3D" id="1.25.10.10">
    <property type="entry name" value="Leucine-rich Repeat Variant"/>
    <property type="match status" value="1"/>
</dbReference>
<comment type="similarity">
    <text evidence="2">Belongs to the importin beta family. Importin beta-1 subfamily.</text>
</comment>
<evidence type="ECO:0000256" key="5">
    <source>
        <dbReference type="ARBA" id="ARBA00022737"/>
    </source>
</evidence>
<evidence type="ECO:0000313" key="11">
    <source>
        <dbReference type="Proteomes" id="UP000095009"/>
    </source>
</evidence>
<evidence type="ECO:0000256" key="6">
    <source>
        <dbReference type="ARBA" id="ARBA00022927"/>
    </source>
</evidence>
<evidence type="ECO:0000256" key="3">
    <source>
        <dbReference type="ARBA" id="ARBA00022448"/>
    </source>
</evidence>
<dbReference type="Pfam" id="PF25574">
    <property type="entry name" value="TPR_IMB1"/>
    <property type="match status" value="1"/>
</dbReference>
<dbReference type="GO" id="GO:0034399">
    <property type="term" value="C:nuclear periphery"/>
    <property type="evidence" value="ECO:0007669"/>
    <property type="project" value="EnsemblFungi"/>
</dbReference>
<keyword evidence="6" id="KW-0653">Protein transport</keyword>
<keyword evidence="3" id="KW-0813">Transport</keyword>
<dbReference type="Proteomes" id="UP000095009">
    <property type="component" value="Unassembled WGS sequence"/>
</dbReference>
<gene>
    <name evidence="10" type="ORF">NADFUDRAFT_69486</name>
</gene>
<dbReference type="InterPro" id="IPR001494">
    <property type="entry name" value="Importin-beta_N"/>
</dbReference>
<dbReference type="SMART" id="SM00913">
    <property type="entry name" value="IBN_N"/>
    <property type="match status" value="1"/>
</dbReference>
<dbReference type="OrthoDB" id="10263328at2759"/>
<dbReference type="STRING" id="857566.A0A1E3PLF1"/>
<dbReference type="InterPro" id="IPR011989">
    <property type="entry name" value="ARM-like"/>
</dbReference>
<keyword evidence="4" id="KW-0963">Cytoplasm</keyword>
<evidence type="ECO:0000256" key="2">
    <source>
        <dbReference type="ARBA" id="ARBA00010907"/>
    </source>
</evidence>
<evidence type="ECO:0000313" key="10">
    <source>
        <dbReference type="EMBL" id="ODQ66255.1"/>
    </source>
</evidence>
<evidence type="ECO:0000256" key="7">
    <source>
        <dbReference type="ARBA" id="ARBA00079884"/>
    </source>
</evidence>
<dbReference type="Pfam" id="PF03810">
    <property type="entry name" value="IBN_N"/>
    <property type="match status" value="1"/>
</dbReference>
<dbReference type="GO" id="GO:0031267">
    <property type="term" value="F:small GTPase binding"/>
    <property type="evidence" value="ECO:0007669"/>
    <property type="project" value="InterPro"/>
</dbReference>
<dbReference type="PANTHER" id="PTHR10527">
    <property type="entry name" value="IMPORTIN BETA"/>
    <property type="match status" value="1"/>
</dbReference>
<evidence type="ECO:0000259" key="9">
    <source>
        <dbReference type="PROSITE" id="PS50166"/>
    </source>
</evidence>
<dbReference type="InterPro" id="IPR058584">
    <property type="entry name" value="IMB1_TNPO1-like_TPR"/>
</dbReference>
<comment type="subcellular location">
    <subcellularLocation>
        <location evidence="1">Cytoplasm</location>
    </subcellularLocation>
</comment>
<name>A0A1E3PLF1_9ASCO</name>
<evidence type="ECO:0000256" key="8">
    <source>
        <dbReference type="ARBA" id="ARBA00083566"/>
    </source>
</evidence>
<dbReference type="FunFam" id="1.25.10.10:FF:000027">
    <property type="entry name" value="Importin subunit beta-1"/>
    <property type="match status" value="1"/>
</dbReference>
<dbReference type="PROSITE" id="PS50166">
    <property type="entry name" value="IMPORTIN_B_NT"/>
    <property type="match status" value="1"/>
</dbReference>
<dbReference type="GO" id="GO:0006606">
    <property type="term" value="P:protein import into nucleus"/>
    <property type="evidence" value="ECO:0007669"/>
    <property type="project" value="InterPro"/>
</dbReference>
<accession>A0A1E3PLF1</accession>
<dbReference type="InterPro" id="IPR016024">
    <property type="entry name" value="ARM-type_fold"/>
</dbReference>
<feature type="domain" description="Importin N-terminal" evidence="9">
    <location>
        <begin position="22"/>
        <end position="102"/>
    </location>
</feature>
<keyword evidence="5" id="KW-0677">Repeat</keyword>
<proteinExistence type="inferred from homology"/>
<dbReference type="SUPFAM" id="SSF48371">
    <property type="entry name" value="ARM repeat"/>
    <property type="match status" value="1"/>
</dbReference>
<dbReference type="InterPro" id="IPR040122">
    <property type="entry name" value="Importin_beta"/>
</dbReference>
<dbReference type="AlphaFoldDB" id="A0A1E3PLF1"/>
<dbReference type="EMBL" id="KV454408">
    <property type="protein sequence ID" value="ODQ66255.1"/>
    <property type="molecule type" value="Genomic_DNA"/>
</dbReference>
<sequence>MDIGQVLENAILNPDQQIRAESEAQLADAAQNHYVPYLGMLTQTLGSSEQKTEVRMLAGIALKNQISSKDNKVKLDQAQRWVMLESELKSQIKSTAVEALKSTDDRVASAAAQLVAAIADIELPINQWPELMNILVENTKNEQPDNVKRASLLTIGYICETADPSNSGVVSQANGILTAIVQGAQSSENNPTIRLTAINALVNSLEFIRENFEREGERNYIMQVVCEATQAPNTELQASAFGALARIMSLYYVHMKLYMEKALFGLTVAGMKSEDEKVACMAVEFWSTVCEEELGLTMYEDFDGPRENFHFADVAIHEILPTLLTLLTSQDEDADDDDWSVSMAAGACLQLFAQDTGNNVIRPTLQFVEANISHADWRFREAAVMAFGSILDGPDSEALAVLISQALMPILQLMNDESLHVKDTVAWCLGRIADLVIEGINVETDLPVIMQALLAGLGDHPKVSTNCCWTIMNLTEQLGHDGSHTDSTPISPYYQQLIPALLASASRNDNENSSRTSAYEALATLVIFSAKDSLNFVQELSAEVLQRLETTLNMQQQIIGMDDKANLEELQINLLGLLTNIIRRVGEDVSSASDRLMTLFLSLLQNKLPNSLIEEDIFIAIGSVAGAVGDKFTVYMDAFLPFLKAALEDPESQTCFTAIGLVADIANSLGGAILPYTEGIMTILMTNLQVESAPRDIKPFILSAFGDIASAIGASFGAFLPLVLEILQQASSLRAEIDASLDYIDYVFSIQEASLDAYVGIVAGLHDNPDILQSVVSPVFSFLEFVQNDYTFMKSESVLRSAVGLIGDIASIYPRGEFKDYYKLSWVAEVIKKARSDPDFSQQTKDVGRWAREQQKLQLAL</sequence>
<keyword evidence="11" id="KW-1185">Reference proteome</keyword>
<dbReference type="Pfam" id="PF13513">
    <property type="entry name" value="HEAT_EZ"/>
    <property type="match status" value="1"/>
</dbReference>
<organism evidence="10 11">
    <name type="scientific">Nadsonia fulvescens var. elongata DSM 6958</name>
    <dbReference type="NCBI Taxonomy" id="857566"/>
    <lineage>
        <taxon>Eukaryota</taxon>
        <taxon>Fungi</taxon>
        <taxon>Dikarya</taxon>
        <taxon>Ascomycota</taxon>
        <taxon>Saccharomycotina</taxon>
        <taxon>Dipodascomycetes</taxon>
        <taxon>Dipodascales</taxon>
        <taxon>Dipodascales incertae sedis</taxon>
        <taxon>Nadsonia</taxon>
    </lineage>
</organism>